<sequence length="23" mass="2470">MKWLQVVGGGWNGLAGRPESKAQ</sequence>
<dbReference type="EMBL" id="JAAIUW010000006">
    <property type="protein sequence ID" value="KAF7827463.1"/>
    <property type="molecule type" value="Genomic_DNA"/>
</dbReference>
<reference evidence="1" key="1">
    <citation type="submission" date="2020-09" db="EMBL/GenBank/DDBJ databases">
        <title>Genome-Enabled Discovery of Anthraquinone Biosynthesis in Senna tora.</title>
        <authorList>
            <person name="Kang S.-H."/>
            <person name="Pandey R.P."/>
            <person name="Lee C.-M."/>
            <person name="Sim J.-S."/>
            <person name="Jeong J.-T."/>
            <person name="Choi B.-S."/>
            <person name="Jung M."/>
            <person name="Ginzburg D."/>
            <person name="Zhao K."/>
            <person name="Won S.Y."/>
            <person name="Oh T.-J."/>
            <person name="Yu Y."/>
            <person name="Kim N.-H."/>
            <person name="Lee O.R."/>
            <person name="Lee T.-H."/>
            <person name="Bashyal P."/>
            <person name="Kim T.-S."/>
            <person name="Lee W.-H."/>
            <person name="Kawkins C."/>
            <person name="Kim C.-K."/>
            <person name="Kim J.S."/>
            <person name="Ahn B.O."/>
            <person name="Rhee S.Y."/>
            <person name="Sohng J.K."/>
        </authorList>
    </citation>
    <scope>NUCLEOTIDE SEQUENCE</scope>
    <source>
        <tissue evidence="1">Leaf</tissue>
    </source>
</reference>
<evidence type="ECO:0000313" key="1">
    <source>
        <dbReference type="EMBL" id="KAF7827463.1"/>
    </source>
</evidence>
<keyword evidence="2" id="KW-1185">Reference proteome</keyword>
<accession>A0A834WNI2</accession>
<protein>
    <submittedName>
        <fullName evidence="1">Uncharacterized protein</fullName>
    </submittedName>
</protein>
<gene>
    <name evidence="1" type="ORF">G2W53_018627</name>
</gene>
<organism evidence="1 2">
    <name type="scientific">Senna tora</name>
    <dbReference type="NCBI Taxonomy" id="362788"/>
    <lineage>
        <taxon>Eukaryota</taxon>
        <taxon>Viridiplantae</taxon>
        <taxon>Streptophyta</taxon>
        <taxon>Embryophyta</taxon>
        <taxon>Tracheophyta</taxon>
        <taxon>Spermatophyta</taxon>
        <taxon>Magnoliopsida</taxon>
        <taxon>eudicotyledons</taxon>
        <taxon>Gunneridae</taxon>
        <taxon>Pentapetalae</taxon>
        <taxon>rosids</taxon>
        <taxon>fabids</taxon>
        <taxon>Fabales</taxon>
        <taxon>Fabaceae</taxon>
        <taxon>Caesalpinioideae</taxon>
        <taxon>Cassia clade</taxon>
        <taxon>Senna</taxon>
    </lineage>
</organism>
<evidence type="ECO:0000313" key="2">
    <source>
        <dbReference type="Proteomes" id="UP000634136"/>
    </source>
</evidence>
<dbReference type="Proteomes" id="UP000634136">
    <property type="component" value="Unassembled WGS sequence"/>
</dbReference>
<name>A0A834WNI2_9FABA</name>
<proteinExistence type="predicted"/>
<dbReference type="AlphaFoldDB" id="A0A834WNI2"/>
<comment type="caution">
    <text evidence="1">The sequence shown here is derived from an EMBL/GenBank/DDBJ whole genome shotgun (WGS) entry which is preliminary data.</text>
</comment>